<reference evidence="8" key="1">
    <citation type="submission" date="2022-11" db="UniProtKB">
        <authorList>
            <consortium name="WormBaseParasite"/>
        </authorList>
    </citation>
    <scope>IDENTIFICATION</scope>
</reference>
<dbReference type="SUPFAM" id="SSF140996">
    <property type="entry name" value="Hermes dimerisation domain"/>
    <property type="match status" value="1"/>
</dbReference>
<dbReference type="GO" id="GO:0008270">
    <property type="term" value="F:zinc ion binding"/>
    <property type="evidence" value="ECO:0007669"/>
    <property type="project" value="UniProtKB-KW"/>
</dbReference>
<dbReference type="WBParaSite" id="PSAMB.scaffold3356size18608.g21222.t1">
    <property type="protein sequence ID" value="PSAMB.scaffold3356size18608.g21222.t1"/>
    <property type="gene ID" value="PSAMB.scaffold3356size18608.g21222"/>
</dbReference>
<dbReference type="AlphaFoldDB" id="A0A914W8Z5"/>
<dbReference type="Proteomes" id="UP000887566">
    <property type="component" value="Unplaced"/>
</dbReference>
<keyword evidence="2" id="KW-0479">Metal-binding</keyword>
<feature type="region of interest" description="Disordered" evidence="6">
    <location>
        <begin position="1"/>
        <end position="37"/>
    </location>
</feature>
<comment type="subcellular location">
    <subcellularLocation>
        <location evidence="1">Nucleus</location>
    </subcellularLocation>
</comment>
<keyword evidence="4" id="KW-0862">Zinc</keyword>
<dbReference type="GO" id="GO:0005634">
    <property type="term" value="C:nucleus"/>
    <property type="evidence" value="ECO:0007669"/>
    <property type="project" value="UniProtKB-SubCell"/>
</dbReference>
<dbReference type="PANTHER" id="PTHR46481">
    <property type="entry name" value="ZINC FINGER BED DOMAIN-CONTAINING PROTEIN 4"/>
    <property type="match status" value="1"/>
</dbReference>
<name>A0A914W8Z5_9BILA</name>
<evidence type="ECO:0000256" key="5">
    <source>
        <dbReference type="ARBA" id="ARBA00023242"/>
    </source>
</evidence>
<keyword evidence="7" id="KW-1185">Reference proteome</keyword>
<accession>A0A914W8Z5</accession>
<sequence>METSHDSEEEIVVLAETPMNEERATGRGSSEKAHQSSLARKRKHPVWDFFAYEDGESRCQLCSYKVDGAYPATLTYHFATRHAMEHDCVMERKKGGKKKEKQQKINFPVIDKYRMSNAEKEKIDESLALFAGSTSFAYHLVENEYFINFVSALNPRYELPCRETLKKSVAEIVEHIKVNNFVKRELQCSVRGVAGVFLHMFCI</sequence>
<protein>
    <submittedName>
        <fullName evidence="8">BED-type domain-containing protein</fullName>
    </submittedName>
</protein>
<evidence type="ECO:0000256" key="2">
    <source>
        <dbReference type="ARBA" id="ARBA00022723"/>
    </source>
</evidence>
<evidence type="ECO:0000313" key="8">
    <source>
        <dbReference type="WBParaSite" id="PSAMB.scaffold3356size18608.g21222.t1"/>
    </source>
</evidence>
<organism evidence="7 8">
    <name type="scientific">Plectus sambesii</name>
    <dbReference type="NCBI Taxonomy" id="2011161"/>
    <lineage>
        <taxon>Eukaryota</taxon>
        <taxon>Metazoa</taxon>
        <taxon>Ecdysozoa</taxon>
        <taxon>Nematoda</taxon>
        <taxon>Chromadorea</taxon>
        <taxon>Plectida</taxon>
        <taxon>Plectina</taxon>
        <taxon>Plectoidea</taxon>
        <taxon>Plectidae</taxon>
        <taxon>Plectus</taxon>
    </lineage>
</organism>
<evidence type="ECO:0000256" key="3">
    <source>
        <dbReference type="ARBA" id="ARBA00022771"/>
    </source>
</evidence>
<keyword evidence="3" id="KW-0863">Zinc-finger</keyword>
<evidence type="ECO:0000256" key="1">
    <source>
        <dbReference type="ARBA" id="ARBA00004123"/>
    </source>
</evidence>
<feature type="compositionally biased region" description="Basic and acidic residues" evidence="6">
    <location>
        <begin position="20"/>
        <end position="34"/>
    </location>
</feature>
<evidence type="ECO:0000313" key="7">
    <source>
        <dbReference type="Proteomes" id="UP000887566"/>
    </source>
</evidence>
<evidence type="ECO:0000256" key="4">
    <source>
        <dbReference type="ARBA" id="ARBA00022833"/>
    </source>
</evidence>
<dbReference type="PANTHER" id="PTHR46481:SF10">
    <property type="entry name" value="ZINC FINGER BED DOMAIN-CONTAINING PROTEIN 39"/>
    <property type="match status" value="1"/>
</dbReference>
<proteinExistence type="predicted"/>
<evidence type="ECO:0000256" key="6">
    <source>
        <dbReference type="SAM" id="MobiDB-lite"/>
    </source>
</evidence>
<keyword evidence="5" id="KW-0539">Nucleus</keyword>
<dbReference type="InterPro" id="IPR052035">
    <property type="entry name" value="ZnF_BED_domain_contain"/>
</dbReference>